<sequence length="187" mass="20022">MSHRPRRASPAHPRQCAGPTCPKAPPAPPVLAASAPLSGSVPAPLVPTAHRYLPSRSPSVTPHRSPGSAPAPLPARGSTPCPYLYPHPRHRAPRHASHATLSVCCVRSFLFEVTEQGTAGIIAQHLSNSKAVNILFSGHFIADCPKRNGHKKGTGGSFHDSGKHESTSFNKGKPKTRFFKKALKDYR</sequence>
<name>A0A8J5VWG0_ZIZPA</name>
<feature type="region of interest" description="Disordered" evidence="1">
    <location>
        <begin position="150"/>
        <end position="175"/>
    </location>
</feature>
<organism evidence="2 3">
    <name type="scientific">Zizania palustris</name>
    <name type="common">Northern wild rice</name>
    <dbReference type="NCBI Taxonomy" id="103762"/>
    <lineage>
        <taxon>Eukaryota</taxon>
        <taxon>Viridiplantae</taxon>
        <taxon>Streptophyta</taxon>
        <taxon>Embryophyta</taxon>
        <taxon>Tracheophyta</taxon>
        <taxon>Spermatophyta</taxon>
        <taxon>Magnoliopsida</taxon>
        <taxon>Liliopsida</taxon>
        <taxon>Poales</taxon>
        <taxon>Poaceae</taxon>
        <taxon>BOP clade</taxon>
        <taxon>Oryzoideae</taxon>
        <taxon>Oryzeae</taxon>
        <taxon>Zizaniinae</taxon>
        <taxon>Zizania</taxon>
    </lineage>
</organism>
<evidence type="ECO:0000256" key="1">
    <source>
        <dbReference type="SAM" id="MobiDB-lite"/>
    </source>
</evidence>
<dbReference type="Proteomes" id="UP000729402">
    <property type="component" value="Unassembled WGS sequence"/>
</dbReference>
<feature type="region of interest" description="Disordered" evidence="1">
    <location>
        <begin position="1"/>
        <end position="74"/>
    </location>
</feature>
<keyword evidence="3" id="KW-1185">Reference proteome</keyword>
<reference evidence="2" key="1">
    <citation type="journal article" date="2021" name="bioRxiv">
        <title>Whole Genome Assembly and Annotation of Northern Wild Rice, Zizania palustris L., Supports a Whole Genome Duplication in the Zizania Genus.</title>
        <authorList>
            <person name="Haas M."/>
            <person name="Kono T."/>
            <person name="Macchietto M."/>
            <person name="Millas R."/>
            <person name="McGilp L."/>
            <person name="Shao M."/>
            <person name="Duquette J."/>
            <person name="Hirsch C.N."/>
            <person name="Kimball J."/>
        </authorList>
    </citation>
    <scope>NUCLEOTIDE SEQUENCE</scope>
    <source>
        <tissue evidence="2">Fresh leaf tissue</tissue>
    </source>
</reference>
<feature type="compositionally biased region" description="Low complexity" evidence="1">
    <location>
        <begin position="30"/>
        <end position="43"/>
    </location>
</feature>
<dbReference type="EMBL" id="JAAALK010000286">
    <property type="protein sequence ID" value="KAG8061743.1"/>
    <property type="molecule type" value="Genomic_DNA"/>
</dbReference>
<reference evidence="2" key="2">
    <citation type="submission" date="2021-02" db="EMBL/GenBank/DDBJ databases">
        <authorList>
            <person name="Kimball J.A."/>
            <person name="Haas M.W."/>
            <person name="Macchietto M."/>
            <person name="Kono T."/>
            <person name="Duquette J."/>
            <person name="Shao M."/>
        </authorList>
    </citation>
    <scope>NUCLEOTIDE SEQUENCE</scope>
    <source>
        <tissue evidence="2">Fresh leaf tissue</tissue>
    </source>
</reference>
<evidence type="ECO:0000313" key="3">
    <source>
        <dbReference type="Proteomes" id="UP000729402"/>
    </source>
</evidence>
<gene>
    <name evidence="2" type="ORF">GUJ93_ZPchr0003g17217</name>
</gene>
<feature type="compositionally biased region" description="Low complexity" evidence="1">
    <location>
        <begin position="10"/>
        <end position="21"/>
    </location>
</feature>
<comment type="caution">
    <text evidence="2">The sequence shown here is derived from an EMBL/GenBank/DDBJ whole genome shotgun (WGS) entry which is preliminary data.</text>
</comment>
<proteinExistence type="predicted"/>
<accession>A0A8J5VWG0</accession>
<dbReference type="AlphaFoldDB" id="A0A8J5VWG0"/>
<protein>
    <submittedName>
        <fullName evidence="2">Uncharacterized protein</fullName>
    </submittedName>
</protein>
<evidence type="ECO:0000313" key="2">
    <source>
        <dbReference type="EMBL" id="KAG8061743.1"/>
    </source>
</evidence>